<dbReference type="GO" id="GO:0006487">
    <property type="term" value="P:protein N-linked glycosylation"/>
    <property type="evidence" value="ECO:0000318"/>
    <property type="project" value="GO_Central"/>
</dbReference>
<keyword evidence="1" id="KW-0472">Membrane</keyword>
<feature type="domain" description="Glycosyltransferase 2-like" evidence="2">
    <location>
        <begin position="12"/>
        <end position="134"/>
    </location>
</feature>
<evidence type="ECO:0000313" key="3">
    <source>
        <dbReference type="EMBL" id="AAM04493.1"/>
    </source>
</evidence>
<reference evidence="3 4" key="1">
    <citation type="journal article" date="2002" name="Genome Res.">
        <title>The genome of Methanosarcina acetivorans reveals extensive metabolic and physiological diversity.</title>
        <authorList>
            <person name="Galagan J.E."/>
            <person name="Nusbaum C."/>
            <person name="Roy A."/>
            <person name="Endrizzi M.G."/>
            <person name="Macdonald P."/>
            <person name="FitzHugh W."/>
            <person name="Calvo S."/>
            <person name="Engels R."/>
            <person name="Smirnov S."/>
            <person name="Atnoor D."/>
            <person name="Brown A."/>
            <person name="Allen N."/>
            <person name="Naylor J."/>
            <person name="Stange-Thomann N."/>
            <person name="DeArellano K."/>
            <person name="Johnson R."/>
            <person name="Linton L."/>
            <person name="McEwan P."/>
            <person name="McKernan K."/>
            <person name="Talamas J."/>
            <person name="Tirrell A."/>
            <person name="Ye W."/>
            <person name="Zimmer A."/>
            <person name="Barber R.D."/>
            <person name="Cann I."/>
            <person name="Graham D.E."/>
            <person name="Grahame D.A."/>
            <person name="Guss A."/>
            <person name="Hedderich R."/>
            <person name="Ingram-Smith C."/>
            <person name="Kuettner C.H."/>
            <person name="Krzycki J.A."/>
            <person name="Leigh J.A."/>
            <person name="Li W."/>
            <person name="Liu J."/>
            <person name="Mukhopadhyay B."/>
            <person name="Reeve J.N."/>
            <person name="Smith K."/>
            <person name="Springer T.A."/>
            <person name="Umayam L.A."/>
            <person name="White O."/>
            <person name="White R.H."/>
            <person name="de Macario E.C."/>
            <person name="Ferry J.G."/>
            <person name="Jarrell K.F."/>
            <person name="Jing H."/>
            <person name="Macario A.J.L."/>
            <person name="Paulsen I."/>
            <person name="Pritchett M."/>
            <person name="Sowers K.R."/>
            <person name="Swanson R.V."/>
            <person name="Zinder S.H."/>
            <person name="Lander E."/>
            <person name="Metcalf W.W."/>
            <person name="Birren B."/>
        </authorList>
    </citation>
    <scope>NUCLEOTIDE SEQUENCE [LARGE SCALE GENOMIC DNA]</scope>
    <source>
        <strain evidence="4">ATCC 35395 / DSM 2834 / JCM 12185 / C2A</strain>
    </source>
</reference>
<feature type="transmembrane region" description="Helical" evidence="1">
    <location>
        <begin position="439"/>
        <end position="462"/>
    </location>
</feature>
<proteinExistence type="predicted"/>
<dbReference type="CDD" id="cd04179">
    <property type="entry name" value="DPM_DPG-synthase_like"/>
    <property type="match status" value="1"/>
</dbReference>
<dbReference type="Proteomes" id="UP000002487">
    <property type="component" value="Chromosome"/>
</dbReference>
<organism evidence="3 4">
    <name type="scientific">Methanosarcina acetivorans (strain ATCC 35395 / DSM 2834 / JCM 12185 / C2A)</name>
    <dbReference type="NCBI Taxonomy" id="188937"/>
    <lineage>
        <taxon>Archaea</taxon>
        <taxon>Methanobacteriati</taxon>
        <taxon>Methanobacteriota</taxon>
        <taxon>Stenosarchaea group</taxon>
        <taxon>Methanomicrobia</taxon>
        <taxon>Methanosarcinales</taxon>
        <taxon>Methanosarcinaceae</taxon>
        <taxon>Methanosarcina</taxon>
    </lineage>
</organism>
<dbReference type="CAZy" id="GT2">
    <property type="family name" value="Glycosyltransferase Family 2"/>
</dbReference>
<evidence type="ECO:0000256" key="1">
    <source>
        <dbReference type="SAM" id="Phobius"/>
    </source>
</evidence>
<dbReference type="HOGENOM" id="CLU_038541_0_0_2"/>
<dbReference type="AlphaFoldDB" id="Q8TRV1"/>
<gene>
    <name evidence="3" type="ordered locus">MA_1068</name>
</gene>
<dbReference type="KEGG" id="mac:MA_1068"/>
<dbReference type="FunFam" id="3.90.550.10:FF:000532">
    <property type="entry name" value="Dolichyl-phosphate beta-D-mannosyltransferase"/>
    <property type="match status" value="1"/>
</dbReference>
<dbReference type="InterPro" id="IPR029044">
    <property type="entry name" value="Nucleotide-diphossugar_trans"/>
</dbReference>
<dbReference type="EnsemblBacteria" id="AAM04493">
    <property type="protein sequence ID" value="AAM04493"/>
    <property type="gene ID" value="MA_1068"/>
</dbReference>
<feature type="domain" description="Glycosyltransferase 2-like" evidence="2">
    <location>
        <begin position="201"/>
        <end position="364"/>
    </location>
</feature>
<keyword evidence="1" id="KW-0812">Transmembrane</keyword>
<dbReference type="SUPFAM" id="SSF53448">
    <property type="entry name" value="Nucleotide-diphospho-sugar transferases"/>
    <property type="match status" value="2"/>
</dbReference>
<protein>
    <submittedName>
        <fullName evidence="3">Dolichyl-phosphate beta-D-mannosyltransferase</fullName>
    </submittedName>
</protein>
<name>Q8TRV1_METAC</name>
<dbReference type="PhylomeDB" id="Q8TRV1"/>
<evidence type="ECO:0000313" key="4">
    <source>
        <dbReference type="Proteomes" id="UP000002487"/>
    </source>
</evidence>
<dbReference type="PANTHER" id="PTHR48090:SF7">
    <property type="entry name" value="RFBJ PROTEIN"/>
    <property type="match status" value="1"/>
</dbReference>
<dbReference type="InterPro" id="IPR050256">
    <property type="entry name" value="Glycosyltransferase_2"/>
</dbReference>
<dbReference type="Pfam" id="PF00535">
    <property type="entry name" value="Glycos_transf_2"/>
    <property type="match status" value="2"/>
</dbReference>
<keyword evidence="4" id="KW-1185">Reference proteome</keyword>
<dbReference type="FunFam" id="3.90.550.10:FF:000123">
    <property type="entry name" value="Cell wall biosynthesis glycosyltransferase"/>
    <property type="match status" value="1"/>
</dbReference>
<dbReference type="EMBL" id="AE010299">
    <property type="protein sequence ID" value="AAM04493.1"/>
    <property type="molecule type" value="Genomic_DNA"/>
</dbReference>
<dbReference type="PANTHER" id="PTHR48090">
    <property type="entry name" value="UNDECAPRENYL-PHOSPHATE 4-DEOXY-4-FORMAMIDO-L-ARABINOSE TRANSFERASE-RELATED"/>
    <property type="match status" value="1"/>
</dbReference>
<dbReference type="InParanoid" id="Q8TRV1"/>
<accession>Q8TRV1</accession>
<sequence length="512" mass="57834">MNMYKEGLSEITVILPAFNQELEIGTVVLIAKRYAERIIVVNNCSSDQCSEVAEAAGAEVIQGFSGTNKNLSLRKGVEAAKGADILVTMDMDVCRDPRLIPEMIKPIREGNFDLTVGTCIGRHKRNHESVHLIKNKKTEERPVGFLAISKACLEELDLSDVYLNSIRSIMSICERKKINAYHIDLQEEHEKNLFKAYKIGVVVPAYNEELLIQETIEGIPDYIDKIYVINDSSSDRTGEIIDRMTDPRLVPIHHKVNKGVGAAIINGYKYALADEMDMVAVMAGDNQMDPSQLPRLLFPIIEGKADYTKGNRLLSKEMRKGMSTWRAFGNGLLTLITKVGSGYWHITDPQNGYTVISREALEDIDLDSVYTYYGYCNDLLIKLNALGLQTIDVAMPARYGREKSTIKYSAYIIKVAPMIFRGFLWRLKMKYMILDFHPLVLFYILSMVLVPVGFLFGLWIFLQKIVLHGSVSANYPLLDVFISLMGMQLLLFAMFFDMQVNKTTSLNYAKPN</sequence>
<dbReference type="Gene3D" id="3.90.550.10">
    <property type="entry name" value="Spore Coat Polysaccharide Biosynthesis Protein SpsA, Chain A"/>
    <property type="match status" value="2"/>
</dbReference>
<dbReference type="STRING" id="188937.MA_1068"/>
<keyword evidence="1" id="KW-1133">Transmembrane helix</keyword>
<feature type="transmembrane region" description="Helical" evidence="1">
    <location>
        <begin position="408"/>
        <end position="427"/>
    </location>
</feature>
<dbReference type="InterPro" id="IPR001173">
    <property type="entry name" value="Glyco_trans_2-like"/>
</dbReference>
<evidence type="ECO:0000259" key="2">
    <source>
        <dbReference type="Pfam" id="PF00535"/>
    </source>
</evidence>
<feature type="transmembrane region" description="Helical" evidence="1">
    <location>
        <begin position="474"/>
        <end position="496"/>
    </location>
</feature>